<dbReference type="OrthoDB" id="2131567at2759"/>
<dbReference type="InterPro" id="IPR051489">
    <property type="entry name" value="ADAM_Metalloproteinase"/>
</dbReference>
<dbReference type="Proteomes" id="UP001151699">
    <property type="component" value="Chromosome X"/>
</dbReference>
<dbReference type="PANTHER" id="PTHR45702:SF6">
    <property type="entry name" value="DISINTEGRIN AND METALLOPROTEINASE DOMAIN-CONTAINING PROTEIN 17"/>
    <property type="match status" value="1"/>
</dbReference>
<dbReference type="AlphaFoldDB" id="A0A9Q0MXN7"/>
<dbReference type="EMBL" id="WJQU01000003">
    <property type="protein sequence ID" value="KAJ6639922.1"/>
    <property type="molecule type" value="Genomic_DNA"/>
</dbReference>
<keyword evidence="1" id="KW-0645">Protease</keyword>
<proteinExistence type="predicted"/>
<protein>
    <submittedName>
        <fullName evidence="1">ADAM 17-like protease</fullName>
    </submittedName>
</protein>
<evidence type="ECO:0000313" key="1">
    <source>
        <dbReference type="EMBL" id="KAJ6639922.1"/>
    </source>
</evidence>
<accession>A0A9Q0MXN7</accession>
<keyword evidence="2" id="KW-1185">Reference proteome</keyword>
<comment type="caution">
    <text evidence="1">The sequence shown here is derived from an EMBL/GenBank/DDBJ whole genome shotgun (WGS) entry which is preliminary data.</text>
</comment>
<dbReference type="GO" id="GO:0006509">
    <property type="term" value="P:membrane protein ectodomain proteolysis"/>
    <property type="evidence" value="ECO:0007669"/>
    <property type="project" value="TreeGrafter"/>
</dbReference>
<dbReference type="PANTHER" id="PTHR45702">
    <property type="entry name" value="ADAM10/ADAM17 METALLOPEPTIDASE FAMILY MEMBER"/>
    <property type="match status" value="1"/>
</dbReference>
<gene>
    <name evidence="1" type="primary">Tace</name>
    <name evidence="1" type="ORF">Bhyg_12669</name>
</gene>
<evidence type="ECO:0000313" key="2">
    <source>
        <dbReference type="Proteomes" id="UP001151699"/>
    </source>
</evidence>
<dbReference type="GO" id="GO:0005886">
    <property type="term" value="C:plasma membrane"/>
    <property type="evidence" value="ECO:0007669"/>
    <property type="project" value="TreeGrafter"/>
</dbReference>
<dbReference type="GO" id="GO:0007219">
    <property type="term" value="P:Notch signaling pathway"/>
    <property type="evidence" value="ECO:0007669"/>
    <property type="project" value="TreeGrafter"/>
</dbReference>
<dbReference type="GO" id="GO:0004222">
    <property type="term" value="F:metalloendopeptidase activity"/>
    <property type="evidence" value="ECO:0007669"/>
    <property type="project" value="TreeGrafter"/>
</dbReference>
<name>A0A9Q0MXN7_9DIPT</name>
<sequence length="418" mass="47904">MQISLKAIDKSEVKSQAGKMIDYIGHKAVTLLLIYSTTLSIFNHAQLHKNLGYYETLHADDLIHKVVKRGANKNSYHPYNTIKEVEFNALGRKFRLILHPHREVIHSHFQAYAIDGNGNQTVVHFDRDNMYNGRVFGETKSSVRAHIDNGVFTGSIVVPDETYHIEPSWRHLPHLSDKHMIAYKLSDVKLSWADQDSGKVCGYVKEGQDLGTLPDRCYKLHEAIVVENGNKIHFNDNTALKSLFLLGEGERRYREIAKSYGGNYRQNLKLSDNFKQMALSEINNYKTQLEISTTVPVVGICILTLELPLTYYQRAMAFQRKMHYNSIFLVICPSHLVGDCRDMFPDDDAVIVNQNNFELKLAVLAMCDHAIIENELGILGALINEKMGDIVIYDRMYPEIESFSKYMTENYENWYSIA</sequence>
<organism evidence="1 2">
    <name type="scientific">Pseudolycoriella hygida</name>
    <dbReference type="NCBI Taxonomy" id="35572"/>
    <lineage>
        <taxon>Eukaryota</taxon>
        <taxon>Metazoa</taxon>
        <taxon>Ecdysozoa</taxon>
        <taxon>Arthropoda</taxon>
        <taxon>Hexapoda</taxon>
        <taxon>Insecta</taxon>
        <taxon>Pterygota</taxon>
        <taxon>Neoptera</taxon>
        <taxon>Endopterygota</taxon>
        <taxon>Diptera</taxon>
        <taxon>Nematocera</taxon>
        <taxon>Sciaroidea</taxon>
        <taxon>Sciaridae</taxon>
        <taxon>Pseudolycoriella</taxon>
    </lineage>
</organism>
<keyword evidence="1" id="KW-0378">Hydrolase</keyword>
<reference evidence="1" key="1">
    <citation type="submission" date="2022-07" db="EMBL/GenBank/DDBJ databases">
        <authorList>
            <person name="Trinca V."/>
            <person name="Uliana J.V.C."/>
            <person name="Torres T.T."/>
            <person name="Ward R.J."/>
            <person name="Monesi N."/>
        </authorList>
    </citation>
    <scope>NUCLEOTIDE SEQUENCE</scope>
    <source>
        <strain evidence="1">HSMRA1968</strain>
        <tissue evidence="1">Whole embryos</tissue>
    </source>
</reference>